<keyword evidence="1" id="KW-1185">Reference proteome</keyword>
<sequence length="198" mass="22576">MAKMAFGDVLEAISLTSRTTLALVLKRSSRNRLLSLTWFPGNASWYDDQIGSIDGRFKLIGTLVRRNNGRCVDMRQIGSYAGAEISNTNGSNQKSFCQSHIAIAKQWFLKFLFFRIVTSTTKIPLLTKIDFPSNQQQSKHSCLSENLRKVDKNFAKIKCENRFLKQGRTYYAKPHTGRKIELKIVSFCTRKQDANDVI</sequence>
<proteinExistence type="predicted"/>
<dbReference type="AlphaFoldDB" id="A0A915L460"/>
<organism evidence="1 2">
    <name type="scientific">Romanomermis culicivorax</name>
    <name type="common">Nematode worm</name>
    <dbReference type="NCBI Taxonomy" id="13658"/>
    <lineage>
        <taxon>Eukaryota</taxon>
        <taxon>Metazoa</taxon>
        <taxon>Ecdysozoa</taxon>
        <taxon>Nematoda</taxon>
        <taxon>Enoplea</taxon>
        <taxon>Dorylaimia</taxon>
        <taxon>Mermithida</taxon>
        <taxon>Mermithoidea</taxon>
        <taxon>Mermithidae</taxon>
        <taxon>Romanomermis</taxon>
    </lineage>
</organism>
<name>A0A915L460_ROMCU</name>
<protein>
    <submittedName>
        <fullName evidence="2">Uncharacterized protein</fullName>
    </submittedName>
</protein>
<accession>A0A915L460</accession>
<dbReference type="WBParaSite" id="nRc.2.0.1.t44554-RA">
    <property type="protein sequence ID" value="nRc.2.0.1.t44554-RA"/>
    <property type="gene ID" value="nRc.2.0.1.g44554"/>
</dbReference>
<reference evidence="2" key="1">
    <citation type="submission" date="2022-11" db="UniProtKB">
        <authorList>
            <consortium name="WormBaseParasite"/>
        </authorList>
    </citation>
    <scope>IDENTIFICATION</scope>
</reference>
<dbReference type="Proteomes" id="UP000887565">
    <property type="component" value="Unplaced"/>
</dbReference>
<evidence type="ECO:0000313" key="1">
    <source>
        <dbReference type="Proteomes" id="UP000887565"/>
    </source>
</evidence>
<evidence type="ECO:0000313" key="2">
    <source>
        <dbReference type="WBParaSite" id="nRc.2.0.1.t44554-RA"/>
    </source>
</evidence>